<name>A0AAW2KK80_SESRA</name>
<organism evidence="1">
    <name type="scientific">Sesamum radiatum</name>
    <name type="common">Black benniseed</name>
    <dbReference type="NCBI Taxonomy" id="300843"/>
    <lineage>
        <taxon>Eukaryota</taxon>
        <taxon>Viridiplantae</taxon>
        <taxon>Streptophyta</taxon>
        <taxon>Embryophyta</taxon>
        <taxon>Tracheophyta</taxon>
        <taxon>Spermatophyta</taxon>
        <taxon>Magnoliopsida</taxon>
        <taxon>eudicotyledons</taxon>
        <taxon>Gunneridae</taxon>
        <taxon>Pentapetalae</taxon>
        <taxon>asterids</taxon>
        <taxon>lamiids</taxon>
        <taxon>Lamiales</taxon>
        <taxon>Pedaliaceae</taxon>
        <taxon>Sesamum</taxon>
    </lineage>
</organism>
<comment type="caution">
    <text evidence="1">The sequence shown here is derived from an EMBL/GenBank/DDBJ whole genome shotgun (WGS) entry which is preliminary data.</text>
</comment>
<evidence type="ECO:0000313" key="1">
    <source>
        <dbReference type="EMBL" id="KAL0307355.1"/>
    </source>
</evidence>
<protein>
    <submittedName>
        <fullName evidence="1">Uncharacterized protein</fullName>
    </submittedName>
</protein>
<reference evidence="1" key="2">
    <citation type="journal article" date="2024" name="Plant">
        <title>Genomic evolution and insights into agronomic trait innovations of Sesamum species.</title>
        <authorList>
            <person name="Miao H."/>
            <person name="Wang L."/>
            <person name="Qu L."/>
            <person name="Liu H."/>
            <person name="Sun Y."/>
            <person name="Le M."/>
            <person name="Wang Q."/>
            <person name="Wei S."/>
            <person name="Zheng Y."/>
            <person name="Lin W."/>
            <person name="Duan Y."/>
            <person name="Cao H."/>
            <person name="Xiong S."/>
            <person name="Wang X."/>
            <person name="Wei L."/>
            <person name="Li C."/>
            <person name="Ma Q."/>
            <person name="Ju M."/>
            <person name="Zhao R."/>
            <person name="Li G."/>
            <person name="Mu C."/>
            <person name="Tian Q."/>
            <person name="Mei H."/>
            <person name="Zhang T."/>
            <person name="Gao T."/>
            <person name="Zhang H."/>
        </authorList>
    </citation>
    <scope>NUCLEOTIDE SEQUENCE</scope>
    <source>
        <strain evidence="1">G02</strain>
    </source>
</reference>
<sequence>MPAAEKHNLLSRGKLMAGKFGRWIFAAAGPAYPSRTTRLSSAPTLTSESSNNSGAELIVVTRLHLLHSRGEATIVTEYLSVRLRGDSYQVIGDSIGVSVSP</sequence>
<proteinExistence type="predicted"/>
<dbReference type="EMBL" id="JACGWJ010000028">
    <property type="protein sequence ID" value="KAL0307355.1"/>
    <property type="molecule type" value="Genomic_DNA"/>
</dbReference>
<gene>
    <name evidence="1" type="ORF">Sradi_6152800</name>
</gene>
<reference evidence="1" key="1">
    <citation type="submission" date="2020-06" db="EMBL/GenBank/DDBJ databases">
        <authorList>
            <person name="Li T."/>
            <person name="Hu X."/>
            <person name="Zhang T."/>
            <person name="Song X."/>
            <person name="Zhang H."/>
            <person name="Dai N."/>
            <person name="Sheng W."/>
            <person name="Hou X."/>
            <person name="Wei L."/>
        </authorList>
    </citation>
    <scope>NUCLEOTIDE SEQUENCE</scope>
    <source>
        <strain evidence="1">G02</strain>
        <tissue evidence="1">Leaf</tissue>
    </source>
</reference>
<dbReference type="AlphaFoldDB" id="A0AAW2KK80"/>
<accession>A0AAW2KK80</accession>